<dbReference type="AlphaFoldDB" id="A0A4R0MXC6"/>
<evidence type="ECO:0000313" key="2">
    <source>
        <dbReference type="Proteomes" id="UP000292884"/>
    </source>
</evidence>
<comment type="caution">
    <text evidence="1">The sequence shown here is derived from an EMBL/GenBank/DDBJ whole genome shotgun (WGS) entry which is preliminary data.</text>
</comment>
<sequence length="136" mass="15201">MKKSLNIPTVSIPDAKARVERFRRQLSGSMPESNIPRAILIPIADILQIIDKYQYVDEEGVTRNELRGVRAYFAVKQGDQDLPDDVTALIVPVDLKGNDIVKDPEIGLGEGDKTEIYDFTKPCPDMCDPESPLYVP</sequence>
<reference evidence="1 2" key="1">
    <citation type="submission" date="2019-02" db="EMBL/GenBank/DDBJ databases">
        <title>Pedobacter sp. RP-1-13 sp. nov., isolated from Arctic soil.</title>
        <authorList>
            <person name="Dahal R.H."/>
        </authorList>
    </citation>
    <scope>NUCLEOTIDE SEQUENCE [LARGE SCALE GENOMIC DNA]</scope>
    <source>
        <strain evidence="1 2">RP-1-13</strain>
    </source>
</reference>
<dbReference type="RefSeq" id="WP_131552879.1">
    <property type="nucleotide sequence ID" value="NZ_SJSK01000002.1"/>
</dbReference>
<gene>
    <name evidence="1" type="ORF">EZ428_09350</name>
</gene>
<name>A0A4R0MXC6_9SPHI</name>
<proteinExistence type="predicted"/>
<protein>
    <submittedName>
        <fullName evidence="1">Uncharacterized protein</fullName>
    </submittedName>
</protein>
<accession>A0A4R0MXC6</accession>
<organism evidence="1 2">
    <name type="scientific">Pedobacter frigiditerrae</name>
    <dbReference type="NCBI Taxonomy" id="2530452"/>
    <lineage>
        <taxon>Bacteria</taxon>
        <taxon>Pseudomonadati</taxon>
        <taxon>Bacteroidota</taxon>
        <taxon>Sphingobacteriia</taxon>
        <taxon>Sphingobacteriales</taxon>
        <taxon>Sphingobacteriaceae</taxon>
        <taxon>Pedobacter</taxon>
    </lineage>
</organism>
<dbReference type="Proteomes" id="UP000292884">
    <property type="component" value="Unassembled WGS sequence"/>
</dbReference>
<dbReference type="EMBL" id="SJSK01000002">
    <property type="protein sequence ID" value="TCC91939.1"/>
    <property type="molecule type" value="Genomic_DNA"/>
</dbReference>
<evidence type="ECO:0000313" key="1">
    <source>
        <dbReference type="EMBL" id="TCC91939.1"/>
    </source>
</evidence>
<keyword evidence="2" id="KW-1185">Reference proteome</keyword>
<dbReference type="OrthoDB" id="797757at2"/>